<name>A0A4U5MDD4_STECR</name>
<keyword evidence="3" id="KW-1185">Reference proteome</keyword>
<gene>
    <name evidence="2" type="ORF">L596_023332</name>
</gene>
<dbReference type="Pfam" id="PF12937">
    <property type="entry name" value="F-box-like"/>
    <property type="match status" value="1"/>
</dbReference>
<organism evidence="2 3">
    <name type="scientific">Steinernema carpocapsae</name>
    <name type="common">Entomopathogenic nematode</name>
    <dbReference type="NCBI Taxonomy" id="34508"/>
    <lineage>
        <taxon>Eukaryota</taxon>
        <taxon>Metazoa</taxon>
        <taxon>Ecdysozoa</taxon>
        <taxon>Nematoda</taxon>
        <taxon>Chromadorea</taxon>
        <taxon>Rhabditida</taxon>
        <taxon>Tylenchina</taxon>
        <taxon>Panagrolaimomorpha</taxon>
        <taxon>Strongyloidoidea</taxon>
        <taxon>Steinernematidae</taxon>
        <taxon>Steinernema</taxon>
    </lineage>
</organism>
<reference evidence="2 3" key="1">
    <citation type="journal article" date="2015" name="Genome Biol.">
        <title>Comparative genomics of Steinernema reveals deeply conserved gene regulatory networks.</title>
        <authorList>
            <person name="Dillman A.R."/>
            <person name="Macchietto M."/>
            <person name="Porter C.F."/>
            <person name="Rogers A."/>
            <person name="Williams B."/>
            <person name="Antoshechkin I."/>
            <person name="Lee M.M."/>
            <person name="Goodwin Z."/>
            <person name="Lu X."/>
            <person name="Lewis E.E."/>
            <person name="Goodrich-Blair H."/>
            <person name="Stock S.P."/>
            <person name="Adams B.J."/>
            <person name="Sternberg P.W."/>
            <person name="Mortazavi A."/>
        </authorList>
    </citation>
    <scope>NUCLEOTIDE SEQUENCE [LARGE SCALE GENOMIC DNA]</scope>
    <source>
        <strain evidence="2 3">ALL</strain>
    </source>
</reference>
<dbReference type="OrthoDB" id="9973183at2759"/>
<feature type="domain" description="F-box" evidence="1">
    <location>
        <begin position="29"/>
        <end position="83"/>
    </location>
</feature>
<dbReference type="PROSITE" id="PS50181">
    <property type="entry name" value="FBOX"/>
    <property type="match status" value="1"/>
</dbReference>
<reference evidence="2 3" key="2">
    <citation type="journal article" date="2019" name="G3 (Bethesda)">
        <title>Hybrid Assembly of the Genome of the Entomopathogenic Nematode Steinernema carpocapsae Identifies the X-Chromosome.</title>
        <authorList>
            <person name="Serra L."/>
            <person name="Macchietto M."/>
            <person name="Macias-Munoz A."/>
            <person name="McGill C.J."/>
            <person name="Rodriguez I.M."/>
            <person name="Rodriguez B."/>
            <person name="Murad R."/>
            <person name="Mortazavi A."/>
        </authorList>
    </citation>
    <scope>NUCLEOTIDE SEQUENCE [LARGE SCALE GENOMIC DNA]</scope>
    <source>
        <strain evidence="2 3">ALL</strain>
    </source>
</reference>
<protein>
    <recommendedName>
        <fullName evidence="1">F-box domain-containing protein</fullName>
    </recommendedName>
</protein>
<dbReference type="SUPFAM" id="SSF81383">
    <property type="entry name" value="F-box domain"/>
    <property type="match status" value="1"/>
</dbReference>
<proteinExistence type="predicted"/>
<sequence length="230" mass="26879">MAFLVSYCVVFIVATFYFFCIRRKKPKSTCTIDQLPPEVLLLIFKHLKNLKAKKDGTFYKCRTVCRHWKPLIEELSDPVTATIYWFAVYKKCLIYVKHQSINGKNDFQYSKNRIDPDVTKSLPKCDELFIVLELNVDTRDEKKSLEEIDLISTLIHNVSLVKNPKIYFYCRFDGSFSALKKIQSFPIIEKANEAVLCFAQDPPSRHSKTFSPDRKFTRLVLKGSELNWIN</sequence>
<dbReference type="EMBL" id="AZBU02000008">
    <property type="protein sequence ID" value="TKR67131.1"/>
    <property type="molecule type" value="Genomic_DNA"/>
</dbReference>
<dbReference type="AlphaFoldDB" id="A0A4U5MDD4"/>
<accession>A0A4U5MDD4</accession>
<evidence type="ECO:0000313" key="2">
    <source>
        <dbReference type="EMBL" id="TKR67131.1"/>
    </source>
</evidence>
<dbReference type="Gene3D" id="1.20.1280.50">
    <property type="match status" value="1"/>
</dbReference>
<dbReference type="InterPro" id="IPR036047">
    <property type="entry name" value="F-box-like_dom_sf"/>
</dbReference>
<evidence type="ECO:0000313" key="3">
    <source>
        <dbReference type="Proteomes" id="UP000298663"/>
    </source>
</evidence>
<evidence type="ECO:0000259" key="1">
    <source>
        <dbReference type="PROSITE" id="PS50181"/>
    </source>
</evidence>
<comment type="caution">
    <text evidence="2">The sequence shown here is derived from an EMBL/GenBank/DDBJ whole genome shotgun (WGS) entry which is preliminary data.</text>
</comment>
<dbReference type="Proteomes" id="UP000298663">
    <property type="component" value="Unassembled WGS sequence"/>
</dbReference>
<dbReference type="InterPro" id="IPR001810">
    <property type="entry name" value="F-box_dom"/>
</dbReference>